<keyword evidence="3" id="KW-1185">Reference proteome</keyword>
<gene>
    <name evidence="2" type="ORF">NCTC4824_04088</name>
</gene>
<dbReference type="InterPro" id="IPR008265">
    <property type="entry name" value="Lipase_GDSL_AS"/>
</dbReference>
<dbReference type="InterPro" id="IPR013830">
    <property type="entry name" value="SGNH_hydro"/>
</dbReference>
<dbReference type="STRING" id="1348624.GCA_001591545_03987"/>
<feature type="domain" description="SGNH hydrolase-type esterase" evidence="1">
    <location>
        <begin position="11"/>
        <end position="193"/>
    </location>
</feature>
<dbReference type="InterPro" id="IPR051532">
    <property type="entry name" value="Ester_Hydrolysis_Enzymes"/>
</dbReference>
<dbReference type="CDD" id="cd01834">
    <property type="entry name" value="SGNH_hydrolase_like_2"/>
    <property type="match status" value="1"/>
</dbReference>
<dbReference type="SUPFAM" id="SSF52266">
    <property type="entry name" value="SGNH hydrolase"/>
    <property type="match status" value="1"/>
</dbReference>
<dbReference type="PANTHER" id="PTHR30383">
    <property type="entry name" value="THIOESTERASE 1/PROTEASE 1/LYSOPHOSPHOLIPASE L1"/>
    <property type="match status" value="1"/>
</dbReference>
<proteinExistence type="predicted"/>
<dbReference type="AlphaFoldDB" id="A0A2X4WKF0"/>
<dbReference type="Gene3D" id="3.40.50.1110">
    <property type="entry name" value="SGNH hydrolase"/>
    <property type="match status" value="1"/>
</dbReference>
<dbReference type="Pfam" id="PF13472">
    <property type="entry name" value="Lipase_GDSL_2"/>
    <property type="match status" value="1"/>
</dbReference>
<dbReference type="PANTHER" id="PTHR30383:SF5">
    <property type="entry name" value="SGNH HYDROLASE-TYPE ESTERASE DOMAIN-CONTAINING PROTEIN"/>
    <property type="match status" value="1"/>
</dbReference>
<dbReference type="RefSeq" id="WP_066146513.1">
    <property type="nucleotide sequence ID" value="NZ_CBCSGM010000004.1"/>
</dbReference>
<organism evidence="2 3">
    <name type="scientific">Lederbergia lenta</name>
    <name type="common">Bacillus lentus</name>
    <dbReference type="NCBI Taxonomy" id="1467"/>
    <lineage>
        <taxon>Bacteria</taxon>
        <taxon>Bacillati</taxon>
        <taxon>Bacillota</taxon>
        <taxon>Bacilli</taxon>
        <taxon>Bacillales</taxon>
        <taxon>Bacillaceae</taxon>
        <taxon>Lederbergia</taxon>
    </lineage>
</organism>
<reference evidence="2 3" key="1">
    <citation type="submission" date="2018-06" db="EMBL/GenBank/DDBJ databases">
        <authorList>
            <consortium name="Pathogen Informatics"/>
            <person name="Doyle S."/>
        </authorList>
    </citation>
    <scope>NUCLEOTIDE SEQUENCE [LARGE SCALE GENOMIC DNA]</scope>
    <source>
        <strain evidence="2 3">NCTC4824</strain>
    </source>
</reference>
<dbReference type="EMBL" id="LS483476">
    <property type="protein sequence ID" value="SQI63403.1"/>
    <property type="molecule type" value="Genomic_DNA"/>
</dbReference>
<dbReference type="GO" id="GO:0006629">
    <property type="term" value="P:lipid metabolic process"/>
    <property type="evidence" value="ECO:0007669"/>
    <property type="project" value="InterPro"/>
</dbReference>
<evidence type="ECO:0000259" key="1">
    <source>
        <dbReference type="Pfam" id="PF13472"/>
    </source>
</evidence>
<dbReference type="KEGG" id="blen:NCTC4824_04088"/>
<dbReference type="PROSITE" id="PS01098">
    <property type="entry name" value="LIPASE_GDSL_SER"/>
    <property type="match status" value="1"/>
</dbReference>
<accession>A0A2X4WKF0</accession>
<sequence length="207" mass="23712">MEFNNNSKIILIGDSITDAGRREDPEEMGYGYVRLLRDYYALTEPSMNLQFINKGIGGDRIDHLAARWQEDVIDLEPDWVSISIGINDVWRQLDNPQMDQIFPEQYEKMYSELLAKLTSKTKARVILMEPTIIEEDLDSTGNRLLVPYIDAVHRLAKEYKALLVPTHQAFKTYLSNQSGFKLTTDGVHMTSGGNLLMAQTWIRAVQQ</sequence>
<protein>
    <submittedName>
        <fullName evidence="2">G-D-S-L family lipolytic protein</fullName>
    </submittedName>
</protein>
<evidence type="ECO:0000313" key="3">
    <source>
        <dbReference type="Proteomes" id="UP000249134"/>
    </source>
</evidence>
<dbReference type="GO" id="GO:0004622">
    <property type="term" value="F:phosphatidylcholine lysophospholipase activity"/>
    <property type="evidence" value="ECO:0007669"/>
    <property type="project" value="TreeGrafter"/>
</dbReference>
<dbReference type="Proteomes" id="UP000249134">
    <property type="component" value="Chromosome 1"/>
</dbReference>
<evidence type="ECO:0000313" key="2">
    <source>
        <dbReference type="EMBL" id="SQI63403.1"/>
    </source>
</evidence>
<dbReference type="InterPro" id="IPR036514">
    <property type="entry name" value="SGNH_hydro_sf"/>
</dbReference>
<name>A0A2X4WKF0_LEDLE</name>